<dbReference type="AlphaFoldDB" id="A0AB73C0G8"/>
<dbReference type="Proteomes" id="UP000027058">
    <property type="component" value="Unassembled WGS sequence"/>
</dbReference>
<protein>
    <submittedName>
        <fullName evidence="1">Uncharacterized protein</fullName>
    </submittedName>
</protein>
<gene>
    <name evidence="1" type="ORF">FUSO8_11330</name>
</gene>
<evidence type="ECO:0000313" key="1">
    <source>
        <dbReference type="EMBL" id="KDE69561.1"/>
    </source>
</evidence>
<reference evidence="1 2" key="1">
    <citation type="submission" date="2014-01" db="EMBL/GenBank/DDBJ databases">
        <title>Comparative genomics of Fusobacterium necrophorum wild isolates.</title>
        <authorList>
            <person name="Kittichotirat W."/>
            <person name="Bumgarner R.E."/>
            <person name="Lawrence P."/>
        </authorList>
    </citation>
    <scope>NUCLEOTIDE SEQUENCE [LARGE SCALE GENOMIC DNA]</scope>
    <source>
        <strain evidence="1 2">DJ-2</strain>
    </source>
</reference>
<accession>A0AB73C0G8</accession>
<proteinExistence type="predicted"/>
<evidence type="ECO:0000313" key="2">
    <source>
        <dbReference type="Proteomes" id="UP000027058"/>
    </source>
</evidence>
<comment type="caution">
    <text evidence="1">The sequence shown here is derived from an EMBL/GenBank/DDBJ whole genome shotgun (WGS) entry which is preliminary data.</text>
</comment>
<sequence>MVLFYLFQRMSYRFLFERISFFKNGNPKNRGSFLIKKLNTSILNCYIYYIKYIKY</sequence>
<name>A0AB73C0G8_9FUSO</name>
<dbReference type="EMBL" id="JAAH01000172">
    <property type="protein sequence ID" value="KDE69561.1"/>
    <property type="molecule type" value="Genomic_DNA"/>
</dbReference>
<organism evidence="1 2">
    <name type="scientific">Fusobacterium necrophorum DJ-2</name>
    <dbReference type="NCBI Taxonomy" id="1441737"/>
    <lineage>
        <taxon>Bacteria</taxon>
        <taxon>Fusobacteriati</taxon>
        <taxon>Fusobacteriota</taxon>
        <taxon>Fusobacteriia</taxon>
        <taxon>Fusobacteriales</taxon>
        <taxon>Fusobacteriaceae</taxon>
        <taxon>Fusobacterium</taxon>
    </lineage>
</organism>